<sequence>MSGPHVTSAMSSCPLSMSQQVAGSATRGQAEVKHRSVKNGRLVHQVVRQAADQRHQQAFNNRFPDATGTTSVLDCGAARWRNMTEEVAPIVQATRAAR</sequence>
<evidence type="ECO:0000256" key="1">
    <source>
        <dbReference type="SAM" id="MobiDB-lite"/>
    </source>
</evidence>
<name>A0A0P1BHB0_9BASI</name>
<evidence type="ECO:0000313" key="3">
    <source>
        <dbReference type="Proteomes" id="UP000054845"/>
    </source>
</evidence>
<dbReference type="AlphaFoldDB" id="A0A0P1BHB0"/>
<feature type="region of interest" description="Disordered" evidence="1">
    <location>
        <begin position="1"/>
        <end position="40"/>
    </location>
</feature>
<keyword evidence="3" id="KW-1185">Reference proteome</keyword>
<reference evidence="3" key="1">
    <citation type="submission" date="2014-09" db="EMBL/GenBank/DDBJ databases">
        <authorList>
            <person name="Sharma Rahul"/>
            <person name="Thines Marco"/>
        </authorList>
    </citation>
    <scope>NUCLEOTIDE SEQUENCE [LARGE SCALE GENOMIC DNA]</scope>
</reference>
<protein>
    <submittedName>
        <fullName evidence="2">Uncharacterized protein</fullName>
    </submittedName>
</protein>
<organism evidence="2 3">
    <name type="scientific">Ceraceosorus bombacis</name>
    <dbReference type="NCBI Taxonomy" id="401625"/>
    <lineage>
        <taxon>Eukaryota</taxon>
        <taxon>Fungi</taxon>
        <taxon>Dikarya</taxon>
        <taxon>Basidiomycota</taxon>
        <taxon>Ustilaginomycotina</taxon>
        <taxon>Exobasidiomycetes</taxon>
        <taxon>Ceraceosorales</taxon>
        <taxon>Ceraceosoraceae</taxon>
        <taxon>Ceraceosorus</taxon>
    </lineage>
</organism>
<accession>A0A0P1BHB0</accession>
<proteinExistence type="predicted"/>
<dbReference type="EMBL" id="CCYA01000252">
    <property type="protein sequence ID" value="CEH15164.1"/>
    <property type="molecule type" value="Genomic_DNA"/>
</dbReference>
<feature type="compositionally biased region" description="Polar residues" evidence="1">
    <location>
        <begin position="8"/>
        <end position="27"/>
    </location>
</feature>
<evidence type="ECO:0000313" key="2">
    <source>
        <dbReference type="EMBL" id="CEH15164.1"/>
    </source>
</evidence>
<dbReference type="Proteomes" id="UP000054845">
    <property type="component" value="Unassembled WGS sequence"/>
</dbReference>